<dbReference type="OMA" id="WSAISFH"/>
<dbReference type="Pfam" id="PF13358">
    <property type="entry name" value="DDE_3"/>
    <property type="match status" value="1"/>
</dbReference>
<name>A0A087UGQ3_STEMI</name>
<protein>
    <submittedName>
        <fullName evidence="2">Transposable element Tc1 transposase</fullName>
    </submittedName>
</protein>
<dbReference type="OrthoDB" id="6426973at2759"/>
<gene>
    <name evidence="2" type="ORF">X975_15163</name>
</gene>
<accession>A0A087UGQ3</accession>
<reference evidence="2 3" key="1">
    <citation type="submission" date="2013-11" db="EMBL/GenBank/DDBJ databases">
        <title>Genome sequencing of Stegodyphus mimosarum.</title>
        <authorList>
            <person name="Bechsgaard J."/>
        </authorList>
    </citation>
    <scope>NUCLEOTIDE SEQUENCE [LARGE SCALE GENOMIC DNA]</scope>
</reference>
<evidence type="ECO:0000313" key="2">
    <source>
        <dbReference type="EMBL" id="KFM76542.1"/>
    </source>
</evidence>
<dbReference type="Gene3D" id="3.30.420.10">
    <property type="entry name" value="Ribonuclease H-like superfamily/Ribonuclease H"/>
    <property type="match status" value="1"/>
</dbReference>
<evidence type="ECO:0000313" key="3">
    <source>
        <dbReference type="Proteomes" id="UP000054359"/>
    </source>
</evidence>
<dbReference type="GO" id="GO:0003676">
    <property type="term" value="F:nucleic acid binding"/>
    <property type="evidence" value="ECO:0007669"/>
    <property type="project" value="InterPro"/>
</dbReference>
<dbReference type="PANTHER" id="PTHR23022:SF135">
    <property type="entry name" value="SI:DKEY-77F5.3"/>
    <property type="match status" value="1"/>
</dbReference>
<sequence>MNGCRYSAFDLCNWQWCRAHSHWDVTDWSRIVFSDESRFELSPDDQRRRVWRRPEQWCDTNLTVFRQTGRQPEMMVWSAISFHSRTPLVVIRRNLTPQRYIDEVLRPVVLPFMSRHSGLTFQQDNARLHTAHVSTACRTLPWPARWPDLFPIEHVWSIMGRALQPARDVDDLTCQLDRIWPDIPQEDIRNLYQSMPSRITACIRARGGQTRYCFSFTL</sequence>
<dbReference type="InterPro" id="IPR038717">
    <property type="entry name" value="Tc1-like_DDE_dom"/>
</dbReference>
<dbReference type="PANTHER" id="PTHR23022">
    <property type="entry name" value="TRANSPOSABLE ELEMENT-RELATED"/>
    <property type="match status" value="1"/>
</dbReference>
<dbReference type="InterPro" id="IPR036397">
    <property type="entry name" value="RNaseH_sf"/>
</dbReference>
<feature type="domain" description="Tc1-like transposase DDE" evidence="1">
    <location>
        <begin position="30"/>
        <end position="171"/>
    </location>
</feature>
<proteinExistence type="predicted"/>
<organism evidence="2 3">
    <name type="scientific">Stegodyphus mimosarum</name>
    <name type="common">African social velvet spider</name>
    <dbReference type="NCBI Taxonomy" id="407821"/>
    <lineage>
        <taxon>Eukaryota</taxon>
        <taxon>Metazoa</taxon>
        <taxon>Ecdysozoa</taxon>
        <taxon>Arthropoda</taxon>
        <taxon>Chelicerata</taxon>
        <taxon>Arachnida</taxon>
        <taxon>Araneae</taxon>
        <taxon>Araneomorphae</taxon>
        <taxon>Entelegynae</taxon>
        <taxon>Eresoidea</taxon>
        <taxon>Eresidae</taxon>
        <taxon>Stegodyphus</taxon>
    </lineage>
</organism>
<dbReference type="Proteomes" id="UP000054359">
    <property type="component" value="Unassembled WGS sequence"/>
</dbReference>
<dbReference type="InterPro" id="IPR052338">
    <property type="entry name" value="Transposase_5"/>
</dbReference>
<dbReference type="EMBL" id="KK119723">
    <property type="protein sequence ID" value="KFM76542.1"/>
    <property type="molecule type" value="Genomic_DNA"/>
</dbReference>
<evidence type="ECO:0000259" key="1">
    <source>
        <dbReference type="Pfam" id="PF13358"/>
    </source>
</evidence>
<dbReference type="STRING" id="407821.A0A087UGQ3"/>
<feature type="non-terminal residue" evidence="2">
    <location>
        <position position="218"/>
    </location>
</feature>
<dbReference type="AlphaFoldDB" id="A0A087UGQ3"/>
<keyword evidence="3" id="KW-1185">Reference proteome</keyword>